<feature type="region of interest" description="Disordered" evidence="2">
    <location>
        <begin position="216"/>
        <end position="236"/>
    </location>
</feature>
<feature type="compositionally biased region" description="Basic and acidic residues" evidence="2">
    <location>
        <begin position="137"/>
        <end position="147"/>
    </location>
</feature>
<feature type="compositionally biased region" description="Polar residues" evidence="2">
    <location>
        <begin position="126"/>
        <end position="135"/>
    </location>
</feature>
<evidence type="ECO:0000256" key="3">
    <source>
        <dbReference type="SAM" id="Phobius"/>
    </source>
</evidence>
<feature type="coiled-coil region" evidence="1">
    <location>
        <begin position="155"/>
        <end position="182"/>
    </location>
</feature>
<feature type="region of interest" description="Disordered" evidence="2">
    <location>
        <begin position="91"/>
        <end position="147"/>
    </location>
</feature>
<proteinExistence type="predicted"/>
<gene>
    <name evidence="4" type="ORF">F2P81_023789</name>
</gene>
<evidence type="ECO:0000313" key="5">
    <source>
        <dbReference type="Proteomes" id="UP000438429"/>
    </source>
</evidence>
<dbReference type="Proteomes" id="UP000438429">
    <property type="component" value="Unassembled WGS sequence"/>
</dbReference>
<protein>
    <submittedName>
        <fullName evidence="4">Uncharacterized protein</fullName>
    </submittedName>
</protein>
<evidence type="ECO:0000256" key="2">
    <source>
        <dbReference type="SAM" id="MobiDB-lite"/>
    </source>
</evidence>
<sequence>MYSAAALRSEVCEKTLLRYGRVCQQLPPDYEEKISNFHKFTDAKIAEHSIGPQDIINMDEVPRTFDLPLTRTVSRKGYLEPDSTTLFAMHSRSKIPQRVRGSNGDLSKEGTQSAAPQKLRRKDCQQDSSQNTFCRDSQGDRELHDPNTCHRGVELQLEREKTKTLQEELERARADVLTVTQRAHDLQLQLDREIESSAKRESEKDKILLQKLMDEQDAEPQEEWEDKLHEQQGRTHGSRPAVVQLVAVMLVLTFFIGFCVLFTPP</sequence>
<evidence type="ECO:0000256" key="1">
    <source>
        <dbReference type="SAM" id="Coils"/>
    </source>
</evidence>
<feature type="transmembrane region" description="Helical" evidence="3">
    <location>
        <begin position="241"/>
        <end position="263"/>
    </location>
</feature>
<keyword evidence="1" id="KW-0175">Coiled coil</keyword>
<organism evidence="4 5">
    <name type="scientific">Scophthalmus maximus</name>
    <name type="common">Turbot</name>
    <name type="synonym">Psetta maxima</name>
    <dbReference type="NCBI Taxonomy" id="52904"/>
    <lineage>
        <taxon>Eukaryota</taxon>
        <taxon>Metazoa</taxon>
        <taxon>Chordata</taxon>
        <taxon>Craniata</taxon>
        <taxon>Vertebrata</taxon>
        <taxon>Euteleostomi</taxon>
        <taxon>Actinopterygii</taxon>
        <taxon>Neopterygii</taxon>
        <taxon>Teleostei</taxon>
        <taxon>Neoteleostei</taxon>
        <taxon>Acanthomorphata</taxon>
        <taxon>Carangaria</taxon>
        <taxon>Pleuronectiformes</taxon>
        <taxon>Pleuronectoidei</taxon>
        <taxon>Scophthalmidae</taxon>
        <taxon>Scophthalmus</taxon>
    </lineage>
</organism>
<dbReference type="EMBL" id="VEVO01000022">
    <property type="protein sequence ID" value="KAF0023159.1"/>
    <property type="molecule type" value="Genomic_DNA"/>
</dbReference>
<dbReference type="AlphaFoldDB" id="A0A6A4RS88"/>
<name>A0A6A4RS88_SCOMX</name>
<keyword evidence="3" id="KW-0812">Transmembrane</keyword>
<reference evidence="4 5" key="1">
    <citation type="submission" date="2019-06" db="EMBL/GenBank/DDBJ databases">
        <title>Draft genomes of female and male turbot (Scophthalmus maximus).</title>
        <authorList>
            <person name="Xu H."/>
            <person name="Xu X.-W."/>
            <person name="Shao C."/>
            <person name="Chen S."/>
        </authorList>
    </citation>
    <scope>NUCLEOTIDE SEQUENCE [LARGE SCALE GENOMIC DNA]</scope>
    <source>
        <strain evidence="4">Ysfricsl-2016a</strain>
        <tissue evidence="4">Blood</tissue>
    </source>
</reference>
<accession>A0A6A4RS88</accession>
<keyword evidence="3" id="KW-1133">Transmembrane helix</keyword>
<evidence type="ECO:0000313" key="4">
    <source>
        <dbReference type="EMBL" id="KAF0023159.1"/>
    </source>
</evidence>
<feature type="compositionally biased region" description="Acidic residues" evidence="2">
    <location>
        <begin position="216"/>
        <end position="225"/>
    </location>
</feature>
<comment type="caution">
    <text evidence="4">The sequence shown here is derived from an EMBL/GenBank/DDBJ whole genome shotgun (WGS) entry which is preliminary data.</text>
</comment>
<keyword evidence="3" id="KW-0472">Membrane</keyword>